<sequence>MERLSIEERVEGFRRFFAMDNRDGPLVGFFWGTYYPWKRYRAAAAIPGGPFGPDSLDPTAFVPDYQRLHEQYEQGGGDFIWSGSAFWGVPWMEALCGCPVVADHDTGSARSHPPDAVRPPESAAGSPWGQKAAEFLRVLNASAAGQYPMGTTLMRGLSDVLAALYGSPDFVFNLADHPDEADRVLEQIADLWIQFARVQLDAIPDFHGGV</sequence>
<dbReference type="EMBL" id="BARS01030006">
    <property type="protein sequence ID" value="GAG16826.1"/>
    <property type="molecule type" value="Genomic_DNA"/>
</dbReference>
<proteinExistence type="predicted"/>
<dbReference type="InterPro" id="IPR038071">
    <property type="entry name" value="UROD/MetE-like_sf"/>
</dbReference>
<organism evidence="2">
    <name type="scientific">marine sediment metagenome</name>
    <dbReference type="NCBI Taxonomy" id="412755"/>
    <lineage>
        <taxon>unclassified sequences</taxon>
        <taxon>metagenomes</taxon>
        <taxon>ecological metagenomes</taxon>
    </lineage>
</organism>
<accession>X0WVN3</accession>
<feature type="region of interest" description="Disordered" evidence="1">
    <location>
        <begin position="107"/>
        <end position="126"/>
    </location>
</feature>
<reference evidence="2" key="1">
    <citation type="journal article" date="2014" name="Front. Microbiol.">
        <title>High frequency of phylogenetically diverse reductive dehalogenase-homologous genes in deep subseafloor sedimentary metagenomes.</title>
        <authorList>
            <person name="Kawai M."/>
            <person name="Futagami T."/>
            <person name="Toyoda A."/>
            <person name="Takaki Y."/>
            <person name="Nishi S."/>
            <person name="Hori S."/>
            <person name="Arai W."/>
            <person name="Tsubouchi T."/>
            <person name="Morono Y."/>
            <person name="Uchiyama I."/>
            <person name="Ito T."/>
            <person name="Fujiyama A."/>
            <person name="Inagaki F."/>
            <person name="Takami H."/>
        </authorList>
    </citation>
    <scope>NUCLEOTIDE SEQUENCE</scope>
    <source>
        <strain evidence="2">Expedition CK06-06</strain>
    </source>
</reference>
<evidence type="ECO:0000313" key="2">
    <source>
        <dbReference type="EMBL" id="GAG16826.1"/>
    </source>
</evidence>
<dbReference type="AlphaFoldDB" id="X0WVN3"/>
<name>X0WVN3_9ZZZZ</name>
<evidence type="ECO:0008006" key="3">
    <source>
        <dbReference type="Google" id="ProtNLM"/>
    </source>
</evidence>
<evidence type="ECO:0000256" key="1">
    <source>
        <dbReference type="SAM" id="MobiDB-lite"/>
    </source>
</evidence>
<protein>
    <recommendedName>
        <fullName evidence="3">Uroporphyrinogen decarboxylase (URO-D) domain-containing protein</fullName>
    </recommendedName>
</protein>
<gene>
    <name evidence="2" type="ORF">S01H1_46835</name>
</gene>
<dbReference type="Gene3D" id="3.20.20.210">
    <property type="match status" value="1"/>
</dbReference>
<comment type="caution">
    <text evidence="2">The sequence shown here is derived from an EMBL/GenBank/DDBJ whole genome shotgun (WGS) entry which is preliminary data.</text>
</comment>
<feature type="non-terminal residue" evidence="2">
    <location>
        <position position="210"/>
    </location>
</feature>